<dbReference type="PANTHER" id="PTHR45950:SF7">
    <property type="entry name" value="HOMEOBOX-LEUCINE ZIPPER PROTEIN ATHB-14"/>
    <property type="match status" value="1"/>
</dbReference>
<feature type="non-terminal residue" evidence="1">
    <location>
        <position position="1"/>
    </location>
</feature>
<keyword evidence="2" id="KW-1185">Reference proteome</keyword>
<organism evidence="1 2">
    <name type="scientific">Coptis chinensis</name>
    <dbReference type="NCBI Taxonomy" id="261450"/>
    <lineage>
        <taxon>Eukaryota</taxon>
        <taxon>Viridiplantae</taxon>
        <taxon>Streptophyta</taxon>
        <taxon>Embryophyta</taxon>
        <taxon>Tracheophyta</taxon>
        <taxon>Spermatophyta</taxon>
        <taxon>Magnoliopsida</taxon>
        <taxon>Ranunculales</taxon>
        <taxon>Ranunculaceae</taxon>
        <taxon>Coptidoideae</taxon>
        <taxon>Coptis</taxon>
    </lineage>
</organism>
<reference evidence="1 2" key="1">
    <citation type="submission" date="2020-10" db="EMBL/GenBank/DDBJ databases">
        <title>The Coptis chinensis genome and diversification of protoberbering-type alkaloids.</title>
        <authorList>
            <person name="Wang B."/>
            <person name="Shu S."/>
            <person name="Song C."/>
            <person name="Liu Y."/>
        </authorList>
    </citation>
    <scope>NUCLEOTIDE SEQUENCE [LARGE SCALE GENOMIC DNA]</scope>
    <source>
        <strain evidence="1">HL-2020</strain>
        <tissue evidence="1">Leaf</tissue>
    </source>
</reference>
<dbReference type="PANTHER" id="PTHR45950">
    <property type="entry name" value="HOMEOBOX-LEUCINE ZIPPER PROTEIN ATHB-14"/>
    <property type="match status" value="1"/>
</dbReference>
<accession>A0A835IH17</accession>
<gene>
    <name evidence="1" type="ORF">IFM89_032714</name>
</gene>
<dbReference type="InterPro" id="IPR044830">
    <property type="entry name" value="HD-Zip_III"/>
</dbReference>
<protein>
    <submittedName>
        <fullName evidence="1">Uncharacterized protein</fullName>
    </submittedName>
</protein>
<proteinExistence type="predicted"/>
<evidence type="ECO:0000313" key="2">
    <source>
        <dbReference type="Proteomes" id="UP000631114"/>
    </source>
</evidence>
<evidence type="ECO:0000313" key="1">
    <source>
        <dbReference type="EMBL" id="KAF9616864.1"/>
    </source>
</evidence>
<dbReference type="Proteomes" id="UP000631114">
    <property type="component" value="Unassembled WGS sequence"/>
</dbReference>
<dbReference type="OrthoDB" id="1725088at2759"/>
<comment type="caution">
    <text evidence="1">The sequence shown here is derived from an EMBL/GenBank/DDBJ whole genome shotgun (WGS) entry which is preliminary data.</text>
</comment>
<dbReference type="EMBL" id="JADFTS010000003">
    <property type="protein sequence ID" value="KAF9616864.1"/>
    <property type="molecule type" value="Genomic_DNA"/>
</dbReference>
<name>A0A835IH17_9MAGN</name>
<sequence>MSEQIQKVWMSKFVLKAILFPKMMFYYKICIYYRKPMKECSKPFQLCSGLDENAAGAFAQLVFSPFDESFAENVTLLPSGFRVIPLDPKIDDSAAVCTLDLASSLESGPSGGRLAAETTLNNYSLRSIVGSVQRVVNAISPSRLSSQLKSLPGSPKAVTLAWWIYRSYMFQAGGALLKNDDTASELRGIVPTNDKNKSREGSVGSFGPFKVRNVQVYGGFVLHVDSI</sequence>
<dbReference type="AlphaFoldDB" id="A0A835IH17"/>
<dbReference type="GO" id="GO:0003700">
    <property type="term" value="F:DNA-binding transcription factor activity"/>
    <property type="evidence" value="ECO:0007669"/>
    <property type="project" value="InterPro"/>
</dbReference>